<dbReference type="RefSeq" id="XP_033400165.1">
    <property type="nucleotide sequence ID" value="XM_033543969.1"/>
</dbReference>
<protein>
    <recommendedName>
        <fullName evidence="2">Hpc2-related domain-containing protein</fullName>
    </recommendedName>
</protein>
<evidence type="ECO:0000259" key="2">
    <source>
        <dbReference type="Pfam" id="PF08729"/>
    </source>
</evidence>
<feature type="region of interest" description="Disordered" evidence="1">
    <location>
        <begin position="623"/>
        <end position="716"/>
    </location>
</feature>
<feature type="compositionally biased region" description="Polar residues" evidence="1">
    <location>
        <begin position="341"/>
        <end position="357"/>
    </location>
</feature>
<dbReference type="OrthoDB" id="5576775at2759"/>
<feature type="compositionally biased region" description="Low complexity" evidence="1">
    <location>
        <begin position="163"/>
        <end position="182"/>
    </location>
</feature>
<feature type="compositionally biased region" description="Polar residues" evidence="1">
    <location>
        <begin position="366"/>
        <end position="383"/>
    </location>
</feature>
<accession>A0A6A6BM19</accession>
<sequence length="716" mass="75362">MSVSPASARPLYALPSHRPLLPFSNSLYPLPRLLLHQSCARRLFFHHQSPEAALSWLCCSSCRHPRAPACLPSPARCLSLRSLREVRDLYTSLIYLVVACRALSSMNAAGASSSSPELSTPPGSPDLADSATSAANGSHHASTINVLGGALPNNVAPTSAKYNTAASPPTTTTNTSTTTTTTGTKRPRKKKEPAPPATGEEKPKPTRRPRQPKDPNAPPTQRGKKRKTAAATAAAAAAETSAPAAVEEKPVPQPQQSQQLQQQHAASSRQPKITDLVGSVPAQPAPEQPIPNPSLSQVAAATPGPSTPRPASSGQLYDPIRSSTVPVTQHQHATAVPPVSPSSRVINRASASPSINSLIDPPSVPSQPHLSQQARFQAPLSVTSAPASPAPLQASQNPFGPPTQSVHVPQASPVQTSPVEVALEVQKPTPPKKTDTASTASSTSVITPPAPAQKPEKKKEAPAPMPTGSGLLSGMPFAGAMMNTKPETEGTNIWLTFPLKGQTNVTINFAREVEKKYGFAAMHPRIAAAKERRRQMAAATAALEKGSGAASADDMSVDLSEPESNVEMGGMDEELTQSGTVRKRKKKVEDYDKDDDFIDDTELAWEQSALMAKDGFFVYSGPLVTEGEKPAVERADGTVRRGRGRGRGGTSRGEASGRGNRGGGGGGGRARGGNTVRKPRVTKADRAMMEQEKLEREKMAQTLAAKPMTPYQGVAS</sequence>
<dbReference type="AlphaFoldDB" id="A0A6A6BM19"/>
<feature type="compositionally biased region" description="Polar residues" evidence="1">
    <location>
        <begin position="309"/>
        <end position="332"/>
    </location>
</feature>
<feature type="region of interest" description="Disordered" evidence="1">
    <location>
        <begin position="159"/>
        <end position="470"/>
    </location>
</feature>
<feature type="compositionally biased region" description="Polar residues" evidence="1">
    <location>
        <begin position="402"/>
        <end position="418"/>
    </location>
</feature>
<keyword evidence="4" id="KW-1185">Reference proteome</keyword>
<dbReference type="GeneID" id="54301466"/>
<feature type="domain" description="Hpc2-related" evidence="2">
    <location>
        <begin position="584"/>
        <end position="623"/>
    </location>
</feature>
<feature type="compositionally biased region" description="Low complexity" evidence="1">
    <location>
        <begin position="384"/>
        <end position="398"/>
    </location>
</feature>
<feature type="compositionally biased region" description="Low complexity" evidence="1">
    <location>
        <begin position="229"/>
        <end position="245"/>
    </location>
</feature>
<dbReference type="Pfam" id="PF08729">
    <property type="entry name" value="HUN"/>
    <property type="match status" value="1"/>
</dbReference>
<feature type="compositionally biased region" description="Gly residues" evidence="1">
    <location>
        <begin position="659"/>
        <end position="671"/>
    </location>
</feature>
<feature type="region of interest" description="Disordered" evidence="1">
    <location>
        <begin position="561"/>
        <end position="592"/>
    </location>
</feature>
<gene>
    <name evidence="3" type="ORF">K452DRAFT_316448</name>
</gene>
<dbReference type="InterPro" id="IPR014840">
    <property type="entry name" value="HRD"/>
</dbReference>
<feature type="compositionally biased region" description="Basic and acidic residues" evidence="1">
    <location>
        <begin position="626"/>
        <end position="639"/>
    </location>
</feature>
<evidence type="ECO:0000313" key="4">
    <source>
        <dbReference type="Proteomes" id="UP000799438"/>
    </source>
</evidence>
<feature type="compositionally biased region" description="Basic and acidic residues" evidence="1">
    <location>
        <begin position="682"/>
        <end position="699"/>
    </location>
</feature>
<feature type="compositionally biased region" description="Pro residues" evidence="1">
    <location>
        <begin position="283"/>
        <end position="292"/>
    </location>
</feature>
<dbReference type="Proteomes" id="UP000799438">
    <property type="component" value="Unassembled WGS sequence"/>
</dbReference>
<evidence type="ECO:0000313" key="3">
    <source>
        <dbReference type="EMBL" id="KAF2144453.1"/>
    </source>
</evidence>
<reference evidence="3" key="1">
    <citation type="journal article" date="2020" name="Stud. Mycol.">
        <title>101 Dothideomycetes genomes: a test case for predicting lifestyles and emergence of pathogens.</title>
        <authorList>
            <person name="Haridas S."/>
            <person name="Albert R."/>
            <person name="Binder M."/>
            <person name="Bloem J."/>
            <person name="Labutti K."/>
            <person name="Salamov A."/>
            <person name="Andreopoulos B."/>
            <person name="Baker S."/>
            <person name="Barry K."/>
            <person name="Bills G."/>
            <person name="Bluhm B."/>
            <person name="Cannon C."/>
            <person name="Castanera R."/>
            <person name="Culley D."/>
            <person name="Daum C."/>
            <person name="Ezra D."/>
            <person name="Gonzalez J."/>
            <person name="Henrissat B."/>
            <person name="Kuo A."/>
            <person name="Liang C."/>
            <person name="Lipzen A."/>
            <person name="Lutzoni F."/>
            <person name="Magnuson J."/>
            <person name="Mondo S."/>
            <person name="Nolan M."/>
            <person name="Ohm R."/>
            <person name="Pangilinan J."/>
            <person name="Park H.-J."/>
            <person name="Ramirez L."/>
            <person name="Alfaro M."/>
            <person name="Sun H."/>
            <person name="Tritt A."/>
            <person name="Yoshinaga Y."/>
            <person name="Zwiers L.-H."/>
            <person name="Turgeon B."/>
            <person name="Goodwin S."/>
            <person name="Spatafora J."/>
            <person name="Crous P."/>
            <person name="Grigoriev I."/>
        </authorList>
    </citation>
    <scope>NUCLEOTIDE SEQUENCE</scope>
    <source>
        <strain evidence="3">CBS 121167</strain>
    </source>
</reference>
<name>A0A6A6BM19_9PEZI</name>
<feature type="compositionally biased region" description="Low complexity" evidence="1">
    <location>
        <begin position="436"/>
        <end position="447"/>
    </location>
</feature>
<dbReference type="EMBL" id="ML995479">
    <property type="protein sequence ID" value="KAF2144453.1"/>
    <property type="molecule type" value="Genomic_DNA"/>
</dbReference>
<evidence type="ECO:0000256" key="1">
    <source>
        <dbReference type="SAM" id="MobiDB-lite"/>
    </source>
</evidence>
<organism evidence="3 4">
    <name type="scientific">Aplosporella prunicola CBS 121167</name>
    <dbReference type="NCBI Taxonomy" id="1176127"/>
    <lineage>
        <taxon>Eukaryota</taxon>
        <taxon>Fungi</taxon>
        <taxon>Dikarya</taxon>
        <taxon>Ascomycota</taxon>
        <taxon>Pezizomycotina</taxon>
        <taxon>Dothideomycetes</taxon>
        <taxon>Dothideomycetes incertae sedis</taxon>
        <taxon>Botryosphaeriales</taxon>
        <taxon>Aplosporellaceae</taxon>
        <taxon>Aplosporella</taxon>
    </lineage>
</organism>
<feature type="region of interest" description="Disordered" evidence="1">
    <location>
        <begin position="109"/>
        <end position="136"/>
    </location>
</feature>
<proteinExistence type="predicted"/>
<feature type="compositionally biased region" description="Low complexity" evidence="1">
    <location>
        <begin position="254"/>
        <end position="263"/>
    </location>
</feature>